<dbReference type="AlphaFoldDB" id="A0A820JBI2"/>
<feature type="non-terminal residue" evidence="1">
    <location>
        <position position="1"/>
    </location>
</feature>
<protein>
    <submittedName>
        <fullName evidence="1">Uncharacterized protein</fullName>
    </submittedName>
</protein>
<evidence type="ECO:0000313" key="2">
    <source>
        <dbReference type="Proteomes" id="UP000663881"/>
    </source>
</evidence>
<dbReference type="EMBL" id="CAJOAY010018499">
    <property type="protein sequence ID" value="CAF4321370.1"/>
    <property type="molecule type" value="Genomic_DNA"/>
</dbReference>
<organism evidence="1 2">
    <name type="scientific">Adineta steineri</name>
    <dbReference type="NCBI Taxonomy" id="433720"/>
    <lineage>
        <taxon>Eukaryota</taxon>
        <taxon>Metazoa</taxon>
        <taxon>Spiralia</taxon>
        <taxon>Gnathifera</taxon>
        <taxon>Rotifera</taxon>
        <taxon>Eurotatoria</taxon>
        <taxon>Bdelloidea</taxon>
        <taxon>Adinetida</taxon>
        <taxon>Adinetidae</taxon>
        <taxon>Adineta</taxon>
    </lineage>
</organism>
<feature type="non-terminal residue" evidence="1">
    <location>
        <position position="128"/>
    </location>
</feature>
<comment type="caution">
    <text evidence="1">The sequence shown here is derived from an EMBL/GenBank/DDBJ whole genome shotgun (WGS) entry which is preliminary data.</text>
</comment>
<reference evidence="1" key="1">
    <citation type="submission" date="2021-02" db="EMBL/GenBank/DDBJ databases">
        <authorList>
            <person name="Nowell W R."/>
        </authorList>
    </citation>
    <scope>NUCLEOTIDE SEQUENCE</scope>
</reference>
<name>A0A820JBI2_9BILA</name>
<gene>
    <name evidence="1" type="ORF">OKA104_LOCUS47266</name>
</gene>
<sequence length="128" mass="14895">DKEIGNYEKLASFRILRRLTHTYNITLEWFNQKQDSALSICNSTVTKTYRNRGAAAKPLDDIIICLPSTFDLTPQLLLQHFDLILKKLNASNAKYISDAILSVSRRIPDEIFLEKYLNFIQNEQFQKL</sequence>
<accession>A0A820JBI2</accession>
<evidence type="ECO:0000313" key="1">
    <source>
        <dbReference type="EMBL" id="CAF4321370.1"/>
    </source>
</evidence>
<dbReference type="Proteomes" id="UP000663881">
    <property type="component" value="Unassembled WGS sequence"/>
</dbReference>
<proteinExistence type="predicted"/>